<name>A0AAD7VNR9_QUISA</name>
<feature type="region of interest" description="Disordered" evidence="1">
    <location>
        <begin position="1"/>
        <end position="101"/>
    </location>
</feature>
<reference evidence="2 3" key="1">
    <citation type="journal article" date="2023" name="Science">
        <title>Elucidation of the pathway for biosynthesis of saponin adjuvants from the soapbark tree.</title>
        <authorList>
            <person name="Reed J."/>
            <person name="Orme A."/>
            <person name="El-Demerdash A."/>
            <person name="Owen C."/>
            <person name="Martin L.B.B."/>
            <person name="Misra R.C."/>
            <person name="Kikuchi S."/>
            <person name="Rejzek M."/>
            <person name="Martin A.C."/>
            <person name="Harkess A."/>
            <person name="Leebens-Mack J."/>
            <person name="Louveau T."/>
            <person name="Stephenson M.J."/>
            <person name="Osbourn A."/>
        </authorList>
    </citation>
    <scope>NUCLEOTIDE SEQUENCE [LARGE SCALE GENOMIC DNA]</scope>
    <source>
        <strain evidence="2">S10</strain>
    </source>
</reference>
<evidence type="ECO:0000313" key="2">
    <source>
        <dbReference type="EMBL" id="KAJ7982612.1"/>
    </source>
</evidence>
<accession>A0AAD7VNR9</accession>
<feature type="compositionally biased region" description="Basic and acidic residues" evidence="1">
    <location>
        <begin position="86"/>
        <end position="101"/>
    </location>
</feature>
<dbReference type="KEGG" id="qsa:O6P43_001715"/>
<feature type="compositionally biased region" description="Polar residues" evidence="1">
    <location>
        <begin position="57"/>
        <end position="81"/>
    </location>
</feature>
<sequence>MEKPPAEGSQVPDNGDFEESRESSATDSKLSTWEPSDAINSLKPRPPSPEELFYESPSRSPSHFPNANSRSGEEGPTNNTAPVEKLTIEPREPEVGEAEKGYAELRDADLGQAIGNLSAESGDTGMGDAVLVAFELGDAVENVTAELGKAQFGKTEMGDAVRGDFELGDTKLGDAVENVIAGLEEAKIRYAVLGDADLGEAKLGDHDNDSTLEMSNVECEHTIEPVGKPKIKILVKK</sequence>
<feature type="compositionally biased region" description="Polar residues" evidence="1">
    <location>
        <begin position="25"/>
        <end position="34"/>
    </location>
</feature>
<protein>
    <submittedName>
        <fullName evidence="2">Uncharacterized protein</fullName>
    </submittedName>
</protein>
<keyword evidence="3" id="KW-1185">Reference proteome</keyword>
<gene>
    <name evidence="2" type="ORF">O6P43_001715</name>
</gene>
<dbReference type="EMBL" id="JARAOO010000001">
    <property type="protein sequence ID" value="KAJ7982612.1"/>
    <property type="molecule type" value="Genomic_DNA"/>
</dbReference>
<organism evidence="2 3">
    <name type="scientific">Quillaja saponaria</name>
    <name type="common">Soap bark tree</name>
    <dbReference type="NCBI Taxonomy" id="32244"/>
    <lineage>
        <taxon>Eukaryota</taxon>
        <taxon>Viridiplantae</taxon>
        <taxon>Streptophyta</taxon>
        <taxon>Embryophyta</taxon>
        <taxon>Tracheophyta</taxon>
        <taxon>Spermatophyta</taxon>
        <taxon>Magnoliopsida</taxon>
        <taxon>eudicotyledons</taxon>
        <taxon>Gunneridae</taxon>
        <taxon>Pentapetalae</taxon>
        <taxon>rosids</taxon>
        <taxon>fabids</taxon>
        <taxon>Fabales</taxon>
        <taxon>Quillajaceae</taxon>
        <taxon>Quillaja</taxon>
    </lineage>
</organism>
<evidence type="ECO:0000256" key="1">
    <source>
        <dbReference type="SAM" id="MobiDB-lite"/>
    </source>
</evidence>
<comment type="caution">
    <text evidence="2">The sequence shown here is derived from an EMBL/GenBank/DDBJ whole genome shotgun (WGS) entry which is preliminary data.</text>
</comment>
<proteinExistence type="predicted"/>
<evidence type="ECO:0000313" key="3">
    <source>
        <dbReference type="Proteomes" id="UP001163823"/>
    </source>
</evidence>
<dbReference type="Proteomes" id="UP001163823">
    <property type="component" value="Chromosome 1"/>
</dbReference>
<dbReference type="AlphaFoldDB" id="A0AAD7VNR9"/>